<dbReference type="EMBL" id="KB908814">
    <property type="protein sequence ID" value="EOA83680.1"/>
    <property type="molecule type" value="Genomic_DNA"/>
</dbReference>
<dbReference type="Pfam" id="PF00098">
    <property type="entry name" value="zf-CCHC"/>
    <property type="match status" value="1"/>
</dbReference>
<dbReference type="HOGENOM" id="CLU_1687785_0_0_1"/>
<evidence type="ECO:0000313" key="5">
    <source>
        <dbReference type="Proteomes" id="UP000016935"/>
    </source>
</evidence>
<accession>R0IEG9</accession>
<feature type="compositionally biased region" description="Basic and acidic residues" evidence="2">
    <location>
        <begin position="40"/>
        <end position="49"/>
    </location>
</feature>
<keyword evidence="1" id="KW-0863">Zinc-finger</keyword>
<name>R0IEG9_EXST2</name>
<feature type="compositionally biased region" description="Acidic residues" evidence="2">
    <location>
        <begin position="1"/>
        <end position="13"/>
    </location>
</feature>
<dbReference type="RefSeq" id="XP_008027970.1">
    <property type="nucleotide sequence ID" value="XM_008029779.1"/>
</dbReference>
<dbReference type="SUPFAM" id="SSF57756">
    <property type="entry name" value="Retrovirus zinc finger-like domains"/>
    <property type="match status" value="1"/>
</dbReference>
<reference evidence="4 5" key="2">
    <citation type="journal article" date="2013" name="PLoS Genet.">
        <title>Comparative genome structure, secondary metabolite, and effector coding capacity across Cochliobolus pathogens.</title>
        <authorList>
            <person name="Condon B.J."/>
            <person name="Leng Y."/>
            <person name="Wu D."/>
            <person name="Bushley K.E."/>
            <person name="Ohm R.A."/>
            <person name="Otillar R."/>
            <person name="Martin J."/>
            <person name="Schackwitz W."/>
            <person name="Grimwood J."/>
            <person name="MohdZainudin N."/>
            <person name="Xue C."/>
            <person name="Wang R."/>
            <person name="Manning V.A."/>
            <person name="Dhillon B."/>
            <person name="Tu Z.J."/>
            <person name="Steffenson B.J."/>
            <person name="Salamov A."/>
            <person name="Sun H."/>
            <person name="Lowry S."/>
            <person name="LaButti K."/>
            <person name="Han J."/>
            <person name="Copeland A."/>
            <person name="Lindquist E."/>
            <person name="Barry K."/>
            <person name="Schmutz J."/>
            <person name="Baker S.E."/>
            <person name="Ciuffetti L.M."/>
            <person name="Grigoriev I.V."/>
            <person name="Zhong S."/>
            <person name="Turgeon B.G."/>
        </authorList>
    </citation>
    <scope>NUCLEOTIDE SEQUENCE [LARGE SCALE GENOMIC DNA]</scope>
    <source>
        <strain evidence="5">28A</strain>
    </source>
</reference>
<feature type="compositionally biased region" description="Low complexity" evidence="2">
    <location>
        <begin position="14"/>
        <end position="26"/>
    </location>
</feature>
<keyword evidence="1" id="KW-0862">Zinc</keyword>
<evidence type="ECO:0000259" key="3">
    <source>
        <dbReference type="PROSITE" id="PS50158"/>
    </source>
</evidence>
<dbReference type="PROSITE" id="PS50158">
    <property type="entry name" value="ZF_CCHC"/>
    <property type="match status" value="1"/>
</dbReference>
<dbReference type="OrthoDB" id="3689183at2759"/>
<reference evidence="4 5" key="1">
    <citation type="journal article" date="2012" name="PLoS Pathog.">
        <title>Diverse lifestyles and strategies of plant pathogenesis encoded in the genomes of eighteen Dothideomycetes fungi.</title>
        <authorList>
            <person name="Ohm R.A."/>
            <person name="Feau N."/>
            <person name="Henrissat B."/>
            <person name="Schoch C.L."/>
            <person name="Horwitz B.A."/>
            <person name="Barry K.W."/>
            <person name="Condon B.J."/>
            <person name="Copeland A.C."/>
            <person name="Dhillon B."/>
            <person name="Glaser F."/>
            <person name="Hesse C.N."/>
            <person name="Kosti I."/>
            <person name="LaButti K."/>
            <person name="Lindquist E.A."/>
            <person name="Lucas S."/>
            <person name="Salamov A.A."/>
            <person name="Bradshaw R.E."/>
            <person name="Ciuffetti L."/>
            <person name="Hamelin R.C."/>
            <person name="Kema G.H.J."/>
            <person name="Lawrence C."/>
            <person name="Scott J.A."/>
            <person name="Spatafora J.W."/>
            <person name="Turgeon B.G."/>
            <person name="de Wit P.J.G.M."/>
            <person name="Zhong S."/>
            <person name="Goodwin S.B."/>
            <person name="Grigoriev I.V."/>
        </authorList>
    </citation>
    <scope>NUCLEOTIDE SEQUENCE [LARGE SCALE GENOMIC DNA]</scope>
    <source>
        <strain evidence="5">28A</strain>
    </source>
</reference>
<dbReference type="Proteomes" id="UP000016935">
    <property type="component" value="Unassembled WGS sequence"/>
</dbReference>
<feature type="domain" description="CCHC-type" evidence="3">
    <location>
        <begin position="71"/>
        <end position="84"/>
    </location>
</feature>
<proteinExistence type="predicted"/>
<dbReference type="Gene3D" id="4.10.60.10">
    <property type="entry name" value="Zinc finger, CCHC-type"/>
    <property type="match status" value="1"/>
</dbReference>
<sequence>MLDQSDDEDDEETGTPQGNPQPNPNVNKDKDSDTIITGKVQEKSKDKKPQGKNNDGLSKEERQKRYDNKACLRCGEVGHFRRDCLKNETSKQAIVKIKMLRLGTLYPRYELESNNNLSDLDLYDKARRAERPNYEVIPQPLKADDIITTGKALPTD</sequence>
<protein>
    <recommendedName>
        <fullName evidence="3">CCHC-type domain-containing protein</fullName>
    </recommendedName>
</protein>
<dbReference type="GO" id="GO:0003676">
    <property type="term" value="F:nucleic acid binding"/>
    <property type="evidence" value="ECO:0007669"/>
    <property type="project" value="InterPro"/>
</dbReference>
<keyword evidence="5" id="KW-1185">Reference proteome</keyword>
<organism evidence="4 5">
    <name type="scientific">Exserohilum turcicum (strain 28A)</name>
    <name type="common">Northern leaf blight fungus</name>
    <name type="synonym">Setosphaeria turcica</name>
    <dbReference type="NCBI Taxonomy" id="671987"/>
    <lineage>
        <taxon>Eukaryota</taxon>
        <taxon>Fungi</taxon>
        <taxon>Dikarya</taxon>
        <taxon>Ascomycota</taxon>
        <taxon>Pezizomycotina</taxon>
        <taxon>Dothideomycetes</taxon>
        <taxon>Pleosporomycetidae</taxon>
        <taxon>Pleosporales</taxon>
        <taxon>Pleosporineae</taxon>
        <taxon>Pleosporaceae</taxon>
        <taxon>Exserohilum</taxon>
    </lineage>
</organism>
<dbReference type="GO" id="GO:0008270">
    <property type="term" value="F:zinc ion binding"/>
    <property type="evidence" value="ECO:0007669"/>
    <property type="project" value="UniProtKB-KW"/>
</dbReference>
<keyword evidence="1" id="KW-0479">Metal-binding</keyword>
<dbReference type="InterPro" id="IPR001878">
    <property type="entry name" value="Znf_CCHC"/>
</dbReference>
<dbReference type="AlphaFoldDB" id="R0IEG9"/>
<dbReference type="GeneID" id="19402388"/>
<dbReference type="InterPro" id="IPR036875">
    <property type="entry name" value="Znf_CCHC_sf"/>
</dbReference>
<evidence type="ECO:0000256" key="2">
    <source>
        <dbReference type="SAM" id="MobiDB-lite"/>
    </source>
</evidence>
<evidence type="ECO:0000256" key="1">
    <source>
        <dbReference type="PROSITE-ProRule" id="PRU00047"/>
    </source>
</evidence>
<evidence type="ECO:0000313" key="4">
    <source>
        <dbReference type="EMBL" id="EOA83680.1"/>
    </source>
</evidence>
<dbReference type="SMART" id="SM00343">
    <property type="entry name" value="ZnF_C2HC"/>
    <property type="match status" value="1"/>
</dbReference>
<gene>
    <name evidence="4" type="ORF">SETTUDRAFT_21030</name>
</gene>
<feature type="region of interest" description="Disordered" evidence="2">
    <location>
        <begin position="1"/>
        <end position="65"/>
    </location>
</feature>